<keyword evidence="1" id="KW-1133">Transmembrane helix</keyword>
<evidence type="ECO:0000313" key="2">
    <source>
        <dbReference type="EMBL" id="GAL87268.1"/>
    </source>
</evidence>
<gene>
    <name evidence="2" type="ORF">MYP_4498</name>
</gene>
<reference evidence="2 3" key="1">
    <citation type="submission" date="2014-09" db="EMBL/GenBank/DDBJ databases">
        <title>Sporocytophaga myxococcoides PG-01 genome sequencing.</title>
        <authorList>
            <person name="Liu L."/>
            <person name="Gao P.J."/>
            <person name="Chen G.J."/>
            <person name="Wang L.S."/>
        </authorList>
    </citation>
    <scope>NUCLEOTIDE SEQUENCE [LARGE SCALE GENOMIC DNA]</scope>
    <source>
        <strain evidence="2 3">PG-01</strain>
    </source>
</reference>
<keyword evidence="1" id="KW-0472">Membrane</keyword>
<name>A0A098LMK5_9BACT</name>
<evidence type="ECO:0000313" key="3">
    <source>
        <dbReference type="Proteomes" id="UP000030185"/>
    </source>
</evidence>
<comment type="caution">
    <text evidence="2">The sequence shown here is derived from an EMBL/GenBank/DDBJ whole genome shotgun (WGS) entry which is preliminary data.</text>
</comment>
<sequence length="53" mass="6084">MSPFDKNCCLLIEIWSFFIKKERLFIRKFDLSGGGCFMAINCNLVLLSYMGVA</sequence>
<protein>
    <submittedName>
        <fullName evidence="2">Uncharacterized protein</fullName>
    </submittedName>
</protein>
<dbReference type="EMBL" id="BBLT01000012">
    <property type="protein sequence ID" value="GAL87268.1"/>
    <property type="molecule type" value="Genomic_DNA"/>
</dbReference>
<dbReference type="AlphaFoldDB" id="A0A098LMK5"/>
<keyword evidence="3" id="KW-1185">Reference proteome</keyword>
<evidence type="ECO:0000256" key="1">
    <source>
        <dbReference type="SAM" id="Phobius"/>
    </source>
</evidence>
<organism evidence="2 3">
    <name type="scientific">Sporocytophaga myxococcoides</name>
    <dbReference type="NCBI Taxonomy" id="153721"/>
    <lineage>
        <taxon>Bacteria</taxon>
        <taxon>Pseudomonadati</taxon>
        <taxon>Bacteroidota</taxon>
        <taxon>Cytophagia</taxon>
        <taxon>Cytophagales</taxon>
        <taxon>Cytophagaceae</taxon>
        <taxon>Sporocytophaga</taxon>
    </lineage>
</organism>
<keyword evidence="1" id="KW-0812">Transmembrane</keyword>
<dbReference type="Proteomes" id="UP000030185">
    <property type="component" value="Unassembled WGS sequence"/>
</dbReference>
<accession>A0A098LMK5</accession>
<proteinExistence type="predicted"/>
<dbReference type="STRING" id="153721.MYP_4498"/>
<feature type="transmembrane region" description="Helical" evidence="1">
    <location>
        <begin position="29"/>
        <end position="52"/>
    </location>
</feature>